<dbReference type="Gene3D" id="1.10.510.10">
    <property type="entry name" value="Transferase(Phosphotransferase) domain 1"/>
    <property type="match status" value="1"/>
</dbReference>
<evidence type="ECO:0000313" key="2">
    <source>
        <dbReference type="EMBL" id="KAK6329630.1"/>
    </source>
</evidence>
<feature type="domain" description="Protein kinase" evidence="1">
    <location>
        <begin position="172"/>
        <end position="472"/>
    </location>
</feature>
<dbReference type="InterPro" id="IPR011009">
    <property type="entry name" value="Kinase-like_dom_sf"/>
</dbReference>
<dbReference type="InterPro" id="IPR000719">
    <property type="entry name" value="Prot_kinase_dom"/>
</dbReference>
<reference evidence="2 3" key="1">
    <citation type="submission" date="2019-10" db="EMBL/GenBank/DDBJ databases">
        <authorList>
            <person name="Palmer J.M."/>
        </authorList>
    </citation>
    <scope>NUCLEOTIDE SEQUENCE [LARGE SCALE GENOMIC DNA]</scope>
    <source>
        <strain evidence="2 3">TWF730</strain>
    </source>
</reference>
<dbReference type="EMBL" id="JAVHNS010000022">
    <property type="protein sequence ID" value="KAK6329630.1"/>
    <property type="molecule type" value="Genomic_DNA"/>
</dbReference>
<name>A0AAV9TYC8_9PEZI</name>
<evidence type="ECO:0000259" key="1">
    <source>
        <dbReference type="PROSITE" id="PS50011"/>
    </source>
</evidence>
<dbReference type="GO" id="GO:0005524">
    <property type="term" value="F:ATP binding"/>
    <property type="evidence" value="ECO:0007669"/>
    <property type="project" value="InterPro"/>
</dbReference>
<dbReference type="GO" id="GO:0004672">
    <property type="term" value="F:protein kinase activity"/>
    <property type="evidence" value="ECO:0007669"/>
    <property type="project" value="InterPro"/>
</dbReference>
<dbReference type="Proteomes" id="UP001373714">
    <property type="component" value="Unassembled WGS sequence"/>
</dbReference>
<dbReference type="AlphaFoldDB" id="A0AAV9TYC8"/>
<comment type="caution">
    <text evidence="2">The sequence shown here is derived from an EMBL/GenBank/DDBJ whole genome shotgun (WGS) entry which is preliminary data.</text>
</comment>
<dbReference type="PROSITE" id="PS50011">
    <property type="entry name" value="PROTEIN_KINASE_DOM"/>
    <property type="match status" value="1"/>
</dbReference>
<proteinExistence type="predicted"/>
<accession>A0AAV9TYC8</accession>
<organism evidence="2 3">
    <name type="scientific">Orbilia blumenaviensis</name>
    <dbReference type="NCBI Taxonomy" id="1796055"/>
    <lineage>
        <taxon>Eukaryota</taxon>
        <taxon>Fungi</taxon>
        <taxon>Dikarya</taxon>
        <taxon>Ascomycota</taxon>
        <taxon>Pezizomycotina</taxon>
        <taxon>Orbiliomycetes</taxon>
        <taxon>Orbiliales</taxon>
        <taxon>Orbiliaceae</taxon>
        <taxon>Orbilia</taxon>
    </lineage>
</organism>
<protein>
    <recommendedName>
        <fullName evidence="1">Protein kinase domain-containing protein</fullName>
    </recommendedName>
</protein>
<evidence type="ECO:0000313" key="3">
    <source>
        <dbReference type="Proteomes" id="UP001373714"/>
    </source>
</evidence>
<keyword evidence="3" id="KW-1185">Reference proteome</keyword>
<sequence length="807" mass="91462">MSTGYCDRTAANNLRSTFADMFRWENYMPLDDFIQKRDDIYASLRLPENEANIKETLACDCSRCNRYLLSDTPTDPRHVTNLINKIRTSAIGVYALCVFIRYSRLIVPLLENGITDGNLSTIVRPGTDLADFAEFQQDEAGIASSFVELSSKFVSPIIRRGDPHVEVSNIRSLPFSLPQGGRSGEIALLNRYNGIGNTNSRSATTKLYVTRSRTNDEDFNSEKVRYEWLRKRLGGPNMMEMLYSFRLQDSIYVVYEKAETNLKAYLDEPPAGDHQWLLKQFSCVIDAIETLQRIARYHTESAVPSTEFYGVHFNLEPSKLLIRRHKGKPLLLVTGFGRQAPGSISEYTPPEAFDRSQARYAKNHTYHVWSLGYILLDIIKCVKPLANGIGGLGRRSLNGNGIRPLQAHLESVNGSIRSVRSCDTHKELAPLREKWRTDTLMCGRLDLIRDMVEKNFRYRPSLRTVKRVYENLFNDRKTDMDAFILPGDSEREIGVQDVHWLRLFEGPRVSDFRSGTPMNGAEISALFARYSKRCRVQLFGGYRDDRPTPDLRITSIAHREEADLVSQINVYTGPGSRLNEHLYLWFVHFATRSIGSPGGDKNSNEVQNTISEERCALSICNNVYIFDRMKVDLGSFQSCLVGYDVRLTIPIVSCKFRRKSTFGKSNQITDARYIQIWRFPDTETRVPPIPGRVPVHQPRPKLSRLVILGMNHWAIVQVDSVQLQLNHIPGTQSATIELSASKDSLLSAAFIACDREMPPGVPLNRSDLDLISQTQQSLSMLEICLASQDSASKLGDYLARSNEAHTI</sequence>
<gene>
    <name evidence="2" type="ORF">TWF730_006178</name>
</gene>
<dbReference type="SUPFAM" id="SSF56112">
    <property type="entry name" value="Protein kinase-like (PK-like)"/>
    <property type="match status" value="1"/>
</dbReference>